<dbReference type="PANTHER" id="PTHR43245">
    <property type="entry name" value="BIFUNCTIONAL POLYMYXIN RESISTANCE PROTEIN ARNA"/>
    <property type="match status" value="1"/>
</dbReference>
<protein>
    <recommendedName>
        <fullName evidence="1">NAD-dependent epimerase/dehydratase domain-containing protein</fullName>
    </recommendedName>
</protein>
<dbReference type="InterPro" id="IPR050177">
    <property type="entry name" value="Lipid_A_modif_metabolic_enz"/>
</dbReference>
<dbReference type="Gene3D" id="3.40.50.720">
    <property type="entry name" value="NAD(P)-binding Rossmann-like Domain"/>
    <property type="match status" value="1"/>
</dbReference>
<organism evidence="2">
    <name type="scientific">marine metagenome</name>
    <dbReference type="NCBI Taxonomy" id="408172"/>
    <lineage>
        <taxon>unclassified sequences</taxon>
        <taxon>metagenomes</taxon>
        <taxon>ecological metagenomes</taxon>
    </lineage>
</organism>
<evidence type="ECO:0000313" key="2">
    <source>
        <dbReference type="EMBL" id="SVD68389.1"/>
    </source>
</evidence>
<feature type="domain" description="NAD-dependent epimerase/dehydratase" evidence="1">
    <location>
        <begin position="15"/>
        <end position="215"/>
    </location>
</feature>
<accession>A0A382XC05</accession>
<reference evidence="2" key="1">
    <citation type="submission" date="2018-05" db="EMBL/GenBank/DDBJ databases">
        <authorList>
            <person name="Lanie J.A."/>
            <person name="Ng W.-L."/>
            <person name="Kazmierczak K.M."/>
            <person name="Andrzejewski T.M."/>
            <person name="Davidsen T.M."/>
            <person name="Wayne K.J."/>
            <person name="Tettelin H."/>
            <person name="Glass J.I."/>
            <person name="Rusch D."/>
            <person name="Podicherti R."/>
            <person name="Tsui H.-C.T."/>
            <person name="Winkler M.E."/>
        </authorList>
    </citation>
    <scope>NUCLEOTIDE SEQUENCE</scope>
</reference>
<sequence>MITHQNTQSQKLTRVVVLGAHGFIGTAIRRQIEAQGIPVIALTSAEMDLSEATAVDRLADLLKPTDAVVMLAALTPDKGRDIATLMKNLALMQSVCAALEKTGCAHLVYFSSDAVYNAAVSRITEDVPASPQDLYGVMHYTREVMAHSLAKVPVLVLRPTIVYGLDDTHNSYGPNRFRRMAQKEGKITLFGGGEETRDHIHVDDIATLTLRCLLRRSTG</sequence>
<dbReference type="InterPro" id="IPR036291">
    <property type="entry name" value="NAD(P)-bd_dom_sf"/>
</dbReference>
<feature type="non-terminal residue" evidence="2">
    <location>
        <position position="219"/>
    </location>
</feature>
<dbReference type="PANTHER" id="PTHR43245:SF53">
    <property type="entry name" value="EPIMERASE-RELATED"/>
    <property type="match status" value="1"/>
</dbReference>
<dbReference type="InterPro" id="IPR001509">
    <property type="entry name" value="Epimerase_deHydtase"/>
</dbReference>
<name>A0A382XC05_9ZZZZ</name>
<dbReference type="EMBL" id="UINC01166435">
    <property type="protein sequence ID" value="SVD68389.1"/>
    <property type="molecule type" value="Genomic_DNA"/>
</dbReference>
<dbReference type="CDD" id="cd08946">
    <property type="entry name" value="SDR_e"/>
    <property type="match status" value="1"/>
</dbReference>
<gene>
    <name evidence="2" type="ORF">METZ01_LOCUS421243</name>
</gene>
<proteinExistence type="predicted"/>
<evidence type="ECO:0000259" key="1">
    <source>
        <dbReference type="Pfam" id="PF01370"/>
    </source>
</evidence>
<dbReference type="SUPFAM" id="SSF51735">
    <property type="entry name" value="NAD(P)-binding Rossmann-fold domains"/>
    <property type="match status" value="1"/>
</dbReference>
<dbReference type="AlphaFoldDB" id="A0A382XC05"/>
<dbReference type="Pfam" id="PF01370">
    <property type="entry name" value="Epimerase"/>
    <property type="match status" value="1"/>
</dbReference>